<dbReference type="GeneID" id="73802295"/>
<evidence type="ECO:0000313" key="3">
    <source>
        <dbReference type="Proteomes" id="UP000005819"/>
    </source>
</evidence>
<keyword evidence="1" id="KW-0472">Membrane</keyword>
<reference evidence="2" key="2">
    <citation type="submission" date="2013-09" db="EMBL/GenBank/DDBJ databases">
        <title>Draft genome sequence of Alistipes putredinis (DSM 17216).</title>
        <authorList>
            <person name="Sudarsanam P."/>
            <person name="Ley R."/>
            <person name="Guruge J."/>
            <person name="Turnbaugh P.J."/>
            <person name="Mahowald M."/>
            <person name="Liep D."/>
            <person name="Gordon J."/>
        </authorList>
    </citation>
    <scope>NUCLEOTIDE SEQUENCE</scope>
    <source>
        <strain evidence="2">DSM 17216</strain>
    </source>
</reference>
<dbReference type="Proteomes" id="UP000005819">
    <property type="component" value="Unassembled WGS sequence"/>
</dbReference>
<dbReference type="RefSeq" id="WP_004327737.1">
    <property type="nucleotide sequence ID" value="NZ_DS499577.1"/>
</dbReference>
<reference evidence="2" key="1">
    <citation type="submission" date="2007-10" db="EMBL/GenBank/DDBJ databases">
        <authorList>
            <person name="Fulton L."/>
            <person name="Clifton S."/>
            <person name="Fulton B."/>
            <person name="Xu J."/>
            <person name="Minx P."/>
            <person name="Pepin K.H."/>
            <person name="Johnson M."/>
            <person name="Thiruvilangam P."/>
            <person name="Bhonagiri V."/>
            <person name="Nash W.E."/>
            <person name="Mardis E.R."/>
            <person name="Wilson R.K."/>
        </authorList>
    </citation>
    <scope>NUCLEOTIDE SEQUENCE [LARGE SCALE GENOMIC DNA]</scope>
    <source>
        <strain evidence="2">DSM 17216</strain>
    </source>
</reference>
<sequence>MSNFRRNRLRTTRYDWAAVFVVLTLLAIWWFTGCRYAWMRHLVLASALFYFFVVRIAVNLYRMKKDNSENASEENKTKLG</sequence>
<dbReference type="EMBL" id="ABFK02000020">
    <property type="protein sequence ID" value="EDS02181.1"/>
    <property type="molecule type" value="Genomic_DNA"/>
</dbReference>
<dbReference type="HOGENOM" id="CLU_2581933_0_0_10"/>
<evidence type="ECO:0000256" key="1">
    <source>
        <dbReference type="SAM" id="Phobius"/>
    </source>
</evidence>
<feature type="transmembrane region" description="Helical" evidence="1">
    <location>
        <begin position="12"/>
        <end position="32"/>
    </location>
</feature>
<keyword evidence="3" id="KW-1185">Reference proteome</keyword>
<gene>
    <name evidence="2" type="ORF">ALIPUT_01700</name>
</gene>
<dbReference type="AlphaFoldDB" id="B0MX76"/>
<proteinExistence type="predicted"/>
<organism evidence="2 3">
    <name type="scientific">Alistipes putredinis DSM 17216</name>
    <dbReference type="NCBI Taxonomy" id="445970"/>
    <lineage>
        <taxon>Bacteria</taxon>
        <taxon>Pseudomonadati</taxon>
        <taxon>Bacteroidota</taxon>
        <taxon>Bacteroidia</taxon>
        <taxon>Bacteroidales</taxon>
        <taxon>Rikenellaceae</taxon>
        <taxon>Alistipes</taxon>
    </lineage>
</organism>
<evidence type="ECO:0000313" key="2">
    <source>
        <dbReference type="EMBL" id="EDS02181.1"/>
    </source>
</evidence>
<protein>
    <submittedName>
        <fullName evidence="2">Uncharacterized protein</fullName>
    </submittedName>
</protein>
<accession>B0MX76</accession>
<keyword evidence="1" id="KW-1133">Transmembrane helix</keyword>
<keyword evidence="1" id="KW-0812">Transmembrane</keyword>
<name>B0MX76_9BACT</name>
<feature type="transmembrane region" description="Helical" evidence="1">
    <location>
        <begin position="38"/>
        <end position="58"/>
    </location>
</feature>
<comment type="caution">
    <text evidence="2">The sequence shown here is derived from an EMBL/GenBank/DDBJ whole genome shotgun (WGS) entry which is preliminary data.</text>
</comment>
<dbReference type="PROSITE" id="PS51257">
    <property type="entry name" value="PROKAR_LIPOPROTEIN"/>
    <property type="match status" value="1"/>
</dbReference>